<proteinExistence type="predicted"/>
<dbReference type="EMBL" id="VSRR010062429">
    <property type="protein sequence ID" value="MPC83403.1"/>
    <property type="molecule type" value="Genomic_DNA"/>
</dbReference>
<accession>A0A5B7ILS7</accession>
<sequence length="79" mass="8101">MGGGLHAVVGPSLMTRLVETEAVARVAAAANRECCGLSDPTTTPLTRHWLPHARHNGHGPDPAPGDSRPAVCNDNSPAG</sequence>
<gene>
    <name evidence="2" type="ORF">E2C01_078112</name>
</gene>
<evidence type="ECO:0000313" key="3">
    <source>
        <dbReference type="Proteomes" id="UP000324222"/>
    </source>
</evidence>
<reference evidence="2 3" key="1">
    <citation type="submission" date="2019-05" db="EMBL/GenBank/DDBJ databases">
        <title>Another draft genome of Portunus trituberculatus and its Hox gene families provides insights of decapod evolution.</title>
        <authorList>
            <person name="Jeong J.-H."/>
            <person name="Song I."/>
            <person name="Kim S."/>
            <person name="Choi T."/>
            <person name="Kim D."/>
            <person name="Ryu S."/>
            <person name="Kim W."/>
        </authorList>
    </citation>
    <scope>NUCLEOTIDE SEQUENCE [LARGE SCALE GENOMIC DNA]</scope>
    <source>
        <tissue evidence="2">Muscle</tissue>
    </source>
</reference>
<dbReference type="OrthoDB" id="2015280at2759"/>
<protein>
    <submittedName>
        <fullName evidence="2">Uncharacterized protein</fullName>
    </submittedName>
</protein>
<feature type="region of interest" description="Disordered" evidence="1">
    <location>
        <begin position="36"/>
        <end position="79"/>
    </location>
</feature>
<organism evidence="2 3">
    <name type="scientific">Portunus trituberculatus</name>
    <name type="common">Swimming crab</name>
    <name type="synonym">Neptunus trituberculatus</name>
    <dbReference type="NCBI Taxonomy" id="210409"/>
    <lineage>
        <taxon>Eukaryota</taxon>
        <taxon>Metazoa</taxon>
        <taxon>Ecdysozoa</taxon>
        <taxon>Arthropoda</taxon>
        <taxon>Crustacea</taxon>
        <taxon>Multicrustacea</taxon>
        <taxon>Malacostraca</taxon>
        <taxon>Eumalacostraca</taxon>
        <taxon>Eucarida</taxon>
        <taxon>Decapoda</taxon>
        <taxon>Pleocyemata</taxon>
        <taxon>Brachyura</taxon>
        <taxon>Eubrachyura</taxon>
        <taxon>Portunoidea</taxon>
        <taxon>Portunidae</taxon>
        <taxon>Portuninae</taxon>
        <taxon>Portunus</taxon>
    </lineage>
</organism>
<keyword evidence="3" id="KW-1185">Reference proteome</keyword>
<evidence type="ECO:0000313" key="2">
    <source>
        <dbReference type="EMBL" id="MPC83403.1"/>
    </source>
</evidence>
<evidence type="ECO:0000256" key="1">
    <source>
        <dbReference type="SAM" id="MobiDB-lite"/>
    </source>
</evidence>
<comment type="caution">
    <text evidence="2">The sequence shown here is derived from an EMBL/GenBank/DDBJ whole genome shotgun (WGS) entry which is preliminary data.</text>
</comment>
<name>A0A5B7ILS7_PORTR</name>
<dbReference type="AlphaFoldDB" id="A0A5B7ILS7"/>
<dbReference type="Proteomes" id="UP000324222">
    <property type="component" value="Unassembled WGS sequence"/>
</dbReference>